<evidence type="ECO:0000313" key="3">
    <source>
        <dbReference type="EMBL" id="RGP71339.1"/>
    </source>
</evidence>
<protein>
    <submittedName>
        <fullName evidence="3">Vegetative incompatibility het-e-1</fullName>
    </submittedName>
</protein>
<organism evidence="3 4">
    <name type="scientific">Fusarium sporotrichioides</name>
    <dbReference type="NCBI Taxonomy" id="5514"/>
    <lineage>
        <taxon>Eukaryota</taxon>
        <taxon>Fungi</taxon>
        <taxon>Dikarya</taxon>
        <taxon>Ascomycota</taxon>
        <taxon>Pezizomycotina</taxon>
        <taxon>Sordariomycetes</taxon>
        <taxon>Hypocreomycetidae</taxon>
        <taxon>Hypocreales</taxon>
        <taxon>Nectriaceae</taxon>
        <taxon>Fusarium</taxon>
    </lineage>
</organism>
<dbReference type="STRING" id="5514.A0A395SGX5"/>
<name>A0A395SGX5_FUSSP</name>
<gene>
    <name evidence="3" type="ORF">FSPOR_3460</name>
</gene>
<dbReference type="Proteomes" id="UP000266152">
    <property type="component" value="Unassembled WGS sequence"/>
</dbReference>
<feature type="region of interest" description="Disordered" evidence="1">
    <location>
        <begin position="95"/>
        <end position="124"/>
    </location>
</feature>
<dbReference type="EMBL" id="PXOF01000045">
    <property type="protein sequence ID" value="RGP71339.1"/>
    <property type="molecule type" value="Genomic_DNA"/>
</dbReference>
<keyword evidence="2" id="KW-0472">Membrane</keyword>
<accession>A0A395SGX5</accession>
<feature type="compositionally biased region" description="Basic and acidic residues" evidence="1">
    <location>
        <begin position="99"/>
        <end position="109"/>
    </location>
</feature>
<evidence type="ECO:0000313" key="4">
    <source>
        <dbReference type="Proteomes" id="UP000266152"/>
    </source>
</evidence>
<comment type="caution">
    <text evidence="3">The sequence shown here is derived from an EMBL/GenBank/DDBJ whole genome shotgun (WGS) entry which is preliminary data.</text>
</comment>
<keyword evidence="2" id="KW-1133">Transmembrane helix</keyword>
<reference evidence="3 4" key="1">
    <citation type="journal article" date="2018" name="PLoS Pathog.">
        <title>Evolution of structural diversity of trichothecenes, a family of toxins produced by plant pathogenic and entomopathogenic fungi.</title>
        <authorList>
            <person name="Proctor R.H."/>
            <person name="McCormick S.P."/>
            <person name="Kim H.S."/>
            <person name="Cardoza R.E."/>
            <person name="Stanley A.M."/>
            <person name="Lindo L."/>
            <person name="Kelly A."/>
            <person name="Brown D.W."/>
            <person name="Lee T."/>
            <person name="Vaughan M.M."/>
            <person name="Alexander N.J."/>
            <person name="Busman M."/>
            <person name="Gutierrez S."/>
        </authorList>
    </citation>
    <scope>NUCLEOTIDE SEQUENCE [LARGE SCALE GENOMIC DNA]</scope>
    <source>
        <strain evidence="3 4">NRRL 3299</strain>
    </source>
</reference>
<sequence>MADPLPISASIVGLVALADLIFRFGTKYIKSYKGAKQEVENPMREVKDLSVVLHNLELAPFDPEQTEAMDQNIPREQNSSLKLYHIYDSARKPVCYSSQERRHGDDYGRSSEGACKKIAPRKDP</sequence>
<evidence type="ECO:0000256" key="2">
    <source>
        <dbReference type="SAM" id="Phobius"/>
    </source>
</evidence>
<keyword evidence="4" id="KW-1185">Reference proteome</keyword>
<dbReference type="AlphaFoldDB" id="A0A395SGX5"/>
<evidence type="ECO:0000256" key="1">
    <source>
        <dbReference type="SAM" id="MobiDB-lite"/>
    </source>
</evidence>
<keyword evidence="2" id="KW-0812">Transmembrane</keyword>
<proteinExistence type="predicted"/>
<feature type="transmembrane region" description="Helical" evidence="2">
    <location>
        <begin position="6"/>
        <end position="26"/>
    </location>
</feature>